<dbReference type="SUPFAM" id="SSF56112">
    <property type="entry name" value="Protein kinase-like (PK-like)"/>
    <property type="match status" value="1"/>
</dbReference>
<dbReference type="Pfam" id="PF00069">
    <property type="entry name" value="Pkinase"/>
    <property type="match status" value="1"/>
</dbReference>
<evidence type="ECO:0000256" key="5">
    <source>
        <dbReference type="ARBA" id="ARBA00022840"/>
    </source>
</evidence>
<evidence type="ECO:0000256" key="4">
    <source>
        <dbReference type="ARBA" id="ARBA00022777"/>
    </source>
</evidence>
<feature type="region of interest" description="Disordered" evidence="6">
    <location>
        <begin position="47"/>
        <end position="69"/>
    </location>
</feature>
<dbReference type="GO" id="GO:0004674">
    <property type="term" value="F:protein serine/threonine kinase activity"/>
    <property type="evidence" value="ECO:0007669"/>
    <property type="project" value="UniProtKB-KW"/>
</dbReference>
<dbReference type="PROSITE" id="PS50011">
    <property type="entry name" value="PROTEIN_KINASE_DOM"/>
    <property type="match status" value="1"/>
</dbReference>
<keyword evidence="2" id="KW-0808">Transferase</keyword>
<dbReference type="PANTHER" id="PTHR24345">
    <property type="entry name" value="SERINE/THREONINE-PROTEIN KINASE PLK"/>
    <property type="match status" value="1"/>
</dbReference>
<proteinExistence type="predicted"/>
<evidence type="ECO:0000256" key="2">
    <source>
        <dbReference type="ARBA" id="ARBA00022679"/>
    </source>
</evidence>
<keyword evidence="3" id="KW-0547">Nucleotide-binding</keyword>
<evidence type="ECO:0000256" key="6">
    <source>
        <dbReference type="SAM" id="MobiDB-lite"/>
    </source>
</evidence>
<keyword evidence="1" id="KW-0723">Serine/threonine-protein kinase</keyword>
<dbReference type="Proteomes" id="UP000813423">
    <property type="component" value="Unassembled WGS sequence"/>
</dbReference>
<dbReference type="GO" id="GO:0005524">
    <property type="term" value="F:ATP binding"/>
    <property type="evidence" value="ECO:0007669"/>
    <property type="project" value="UniProtKB-KW"/>
</dbReference>
<accession>A0A9P8N9Y2</accession>
<feature type="domain" description="Protein kinase" evidence="7">
    <location>
        <begin position="86"/>
        <end position="350"/>
    </location>
</feature>
<dbReference type="EMBL" id="JAIBSC010000147">
    <property type="protein sequence ID" value="KAH1894798.1"/>
    <property type="molecule type" value="Genomic_DNA"/>
</dbReference>
<name>A0A9P8N9Y2_ASPFM</name>
<gene>
    <name evidence="8" type="ORF">KXV57_002087</name>
</gene>
<keyword evidence="5" id="KW-0067">ATP-binding</keyword>
<evidence type="ECO:0000259" key="7">
    <source>
        <dbReference type="PROSITE" id="PS50011"/>
    </source>
</evidence>
<dbReference type="GO" id="GO:0005634">
    <property type="term" value="C:nucleus"/>
    <property type="evidence" value="ECO:0007669"/>
    <property type="project" value="TreeGrafter"/>
</dbReference>
<evidence type="ECO:0000313" key="8">
    <source>
        <dbReference type="EMBL" id="KAH1894798.1"/>
    </source>
</evidence>
<dbReference type="AlphaFoldDB" id="A0A9P8N9Y2"/>
<dbReference type="CDD" id="cd00180">
    <property type="entry name" value="PKc"/>
    <property type="match status" value="1"/>
</dbReference>
<reference evidence="8" key="1">
    <citation type="submission" date="2021-08" db="EMBL/GenBank/DDBJ databases">
        <title>Global Aspergillus fumigatus from environmental and clinical sources.</title>
        <authorList>
            <person name="Barber A."/>
            <person name="Sae-Ong T."/>
        </authorList>
    </citation>
    <scope>NUCLEOTIDE SEQUENCE</scope>
    <source>
        <strain evidence="8">NRZ-2016-071</strain>
    </source>
</reference>
<sequence length="350" mass="39733">MRIAMLKLALLLMWNSWSTFWNLLLLSKNIVYQSLLGFRRTGATPRDVENVEQRGDTREQPSNDTNISRESFHVTIEERRLTGGQSDNAKLLKIGIFAAVYLLDNAVVRKVPRGNACEDALPIIREAMVYSIIGKHPRIAECLSLGRTDFVDTRYYSNGDLAAFVSNRANNLDRDLRRKWFRQIIEAVNLIHEHNIIHSDLALRQFFLDDNLDARLGDFNSAQCPGHSALGYEKASHCLPRDYEAPNSVASDLFALGSTLYELSAGKAPYSELYWTDPQNHAHSSDHTVIRARIQHEQQVDREIENLYRNQKFPDVNGLWGENIILGCWKGTITTSGEAVNLCLELENTS</sequence>
<evidence type="ECO:0000313" key="9">
    <source>
        <dbReference type="Proteomes" id="UP000813423"/>
    </source>
</evidence>
<organism evidence="8 9">
    <name type="scientific">Aspergillus fumigatus</name>
    <name type="common">Neosartorya fumigata</name>
    <dbReference type="NCBI Taxonomy" id="746128"/>
    <lineage>
        <taxon>Eukaryota</taxon>
        <taxon>Fungi</taxon>
        <taxon>Dikarya</taxon>
        <taxon>Ascomycota</taxon>
        <taxon>Pezizomycotina</taxon>
        <taxon>Eurotiomycetes</taxon>
        <taxon>Eurotiomycetidae</taxon>
        <taxon>Eurotiales</taxon>
        <taxon>Aspergillaceae</taxon>
        <taxon>Aspergillus</taxon>
        <taxon>Aspergillus subgen. Fumigati</taxon>
    </lineage>
</organism>
<keyword evidence="4" id="KW-0418">Kinase</keyword>
<dbReference type="Gene3D" id="1.10.510.10">
    <property type="entry name" value="Transferase(Phosphotransferase) domain 1"/>
    <property type="match status" value="1"/>
</dbReference>
<feature type="compositionally biased region" description="Basic and acidic residues" evidence="6">
    <location>
        <begin position="47"/>
        <end position="61"/>
    </location>
</feature>
<dbReference type="InterPro" id="IPR011009">
    <property type="entry name" value="Kinase-like_dom_sf"/>
</dbReference>
<comment type="caution">
    <text evidence="8">The sequence shown here is derived from an EMBL/GenBank/DDBJ whole genome shotgun (WGS) entry which is preliminary data.</text>
</comment>
<dbReference type="PANTHER" id="PTHR24345:SF0">
    <property type="entry name" value="CELL CYCLE SERINE_THREONINE-PROTEIN KINASE CDC5_MSD2"/>
    <property type="match status" value="1"/>
</dbReference>
<evidence type="ECO:0000256" key="3">
    <source>
        <dbReference type="ARBA" id="ARBA00022741"/>
    </source>
</evidence>
<protein>
    <recommendedName>
        <fullName evidence="7">Protein kinase domain-containing protein</fullName>
    </recommendedName>
</protein>
<evidence type="ECO:0000256" key="1">
    <source>
        <dbReference type="ARBA" id="ARBA00022527"/>
    </source>
</evidence>
<dbReference type="InterPro" id="IPR000719">
    <property type="entry name" value="Prot_kinase_dom"/>
</dbReference>